<gene>
    <name evidence="1" type="ORF">POCULU_LOCUS9002</name>
</gene>
<protein>
    <submittedName>
        <fullName evidence="1">1860_t:CDS:1</fullName>
    </submittedName>
</protein>
<evidence type="ECO:0000313" key="1">
    <source>
        <dbReference type="EMBL" id="CAG8633090.1"/>
    </source>
</evidence>
<dbReference type="Proteomes" id="UP000789572">
    <property type="component" value="Unassembled WGS sequence"/>
</dbReference>
<proteinExistence type="predicted"/>
<sequence>MSMMMFQTTPATPHTVVIRARKLPQHLPTQTWKLPSSSSASSAYQKKKEARWLEASDSPIPSCKPTVIHVSVGCWTPSFPSSPTSSSPPLTVRIRQKGDQEHYIAEVEVANKQEQGVIEFNVTFGHASNYNL</sequence>
<dbReference type="AlphaFoldDB" id="A0A9N9DF17"/>
<comment type="caution">
    <text evidence="1">The sequence shown here is derived from an EMBL/GenBank/DDBJ whole genome shotgun (WGS) entry which is preliminary data.</text>
</comment>
<evidence type="ECO:0000313" key="2">
    <source>
        <dbReference type="Proteomes" id="UP000789572"/>
    </source>
</evidence>
<organism evidence="1 2">
    <name type="scientific">Paraglomus occultum</name>
    <dbReference type="NCBI Taxonomy" id="144539"/>
    <lineage>
        <taxon>Eukaryota</taxon>
        <taxon>Fungi</taxon>
        <taxon>Fungi incertae sedis</taxon>
        <taxon>Mucoromycota</taxon>
        <taxon>Glomeromycotina</taxon>
        <taxon>Glomeromycetes</taxon>
        <taxon>Paraglomerales</taxon>
        <taxon>Paraglomeraceae</taxon>
        <taxon>Paraglomus</taxon>
    </lineage>
</organism>
<name>A0A9N9DF17_9GLOM</name>
<accession>A0A9N9DF17</accession>
<keyword evidence="2" id="KW-1185">Reference proteome</keyword>
<reference evidence="1" key="1">
    <citation type="submission" date="2021-06" db="EMBL/GenBank/DDBJ databases">
        <authorList>
            <person name="Kallberg Y."/>
            <person name="Tangrot J."/>
            <person name="Rosling A."/>
        </authorList>
    </citation>
    <scope>NUCLEOTIDE SEQUENCE</scope>
    <source>
        <strain evidence="1">IA702</strain>
    </source>
</reference>
<dbReference type="EMBL" id="CAJVPJ010003008">
    <property type="protein sequence ID" value="CAG8633090.1"/>
    <property type="molecule type" value="Genomic_DNA"/>
</dbReference>